<keyword evidence="3" id="KW-1185">Reference proteome</keyword>
<gene>
    <name evidence="1" type="ORF">Syun_018632</name>
    <name evidence="2" type="ORF">Syun_018633</name>
</gene>
<name>A0AAP0NYK7_9MAGN</name>
<proteinExistence type="predicted"/>
<dbReference type="AlphaFoldDB" id="A0AAP0NYK7"/>
<organism evidence="2 3">
    <name type="scientific">Stephania yunnanensis</name>
    <dbReference type="NCBI Taxonomy" id="152371"/>
    <lineage>
        <taxon>Eukaryota</taxon>
        <taxon>Viridiplantae</taxon>
        <taxon>Streptophyta</taxon>
        <taxon>Embryophyta</taxon>
        <taxon>Tracheophyta</taxon>
        <taxon>Spermatophyta</taxon>
        <taxon>Magnoliopsida</taxon>
        <taxon>Ranunculales</taxon>
        <taxon>Menispermaceae</taxon>
        <taxon>Menispermoideae</taxon>
        <taxon>Cissampelideae</taxon>
        <taxon>Stephania</taxon>
    </lineage>
</organism>
<evidence type="ECO:0000313" key="3">
    <source>
        <dbReference type="Proteomes" id="UP001420932"/>
    </source>
</evidence>
<comment type="caution">
    <text evidence="2">The sequence shown here is derived from an EMBL/GenBank/DDBJ whole genome shotgun (WGS) entry which is preliminary data.</text>
</comment>
<dbReference type="EMBL" id="JBBNAF010000008">
    <property type="protein sequence ID" value="KAK9121016.1"/>
    <property type="molecule type" value="Genomic_DNA"/>
</dbReference>
<protein>
    <submittedName>
        <fullName evidence="2">Uncharacterized protein</fullName>
    </submittedName>
</protein>
<sequence>MMRRQTDSQETDPGSGTYYELMYSSSRVTRRSVSTCVDFLTTIVINRAS</sequence>
<accession>A0AAP0NYK7</accession>
<evidence type="ECO:0000313" key="2">
    <source>
        <dbReference type="EMBL" id="KAK9121016.1"/>
    </source>
</evidence>
<reference evidence="2 3" key="1">
    <citation type="submission" date="2024-01" db="EMBL/GenBank/DDBJ databases">
        <title>Genome assemblies of Stephania.</title>
        <authorList>
            <person name="Yang L."/>
        </authorList>
    </citation>
    <scope>NUCLEOTIDE SEQUENCE [LARGE SCALE GENOMIC DNA]</scope>
    <source>
        <strain evidence="2">YNDBR</strain>
        <tissue evidence="2">Leaf</tissue>
    </source>
</reference>
<dbReference type="Proteomes" id="UP001420932">
    <property type="component" value="Unassembled WGS sequence"/>
</dbReference>
<evidence type="ECO:0000313" key="1">
    <source>
        <dbReference type="EMBL" id="KAK9121015.1"/>
    </source>
</evidence>
<dbReference type="EMBL" id="JBBNAF010000008">
    <property type="protein sequence ID" value="KAK9121015.1"/>
    <property type="molecule type" value="Genomic_DNA"/>
</dbReference>